<protein>
    <submittedName>
        <fullName evidence="2">Uncharacterized protein</fullName>
    </submittedName>
</protein>
<name>A0A3C1KLG5_9GAMM</name>
<dbReference type="Proteomes" id="UP000259273">
    <property type="component" value="Unassembled WGS sequence"/>
</dbReference>
<evidence type="ECO:0000313" key="3">
    <source>
        <dbReference type="Proteomes" id="UP000259273"/>
    </source>
</evidence>
<reference evidence="2 3" key="1">
    <citation type="journal article" date="2018" name="Nat. Biotechnol.">
        <title>A standardized bacterial taxonomy based on genome phylogeny substantially revises the tree of life.</title>
        <authorList>
            <person name="Parks D.H."/>
            <person name="Chuvochina M."/>
            <person name="Waite D.W."/>
            <person name="Rinke C."/>
            <person name="Skarshewski A."/>
            <person name="Chaumeil P.A."/>
            <person name="Hugenholtz P."/>
        </authorList>
    </citation>
    <scope>NUCLEOTIDE SEQUENCE [LARGE SCALE GENOMIC DNA]</scope>
    <source>
        <strain evidence="2">UBA9158</strain>
    </source>
</reference>
<gene>
    <name evidence="2" type="ORF">DCP75_07555</name>
</gene>
<comment type="caution">
    <text evidence="2">The sequence shown here is derived from an EMBL/GenBank/DDBJ whole genome shotgun (WGS) entry which is preliminary data.</text>
</comment>
<evidence type="ECO:0000256" key="1">
    <source>
        <dbReference type="SAM" id="MobiDB-lite"/>
    </source>
</evidence>
<sequence length="113" mass="11895">LEEQARQRSARRASSDDTPASESAGGAPAGGREGPYGEDITVAGAGGGRGSVNTPGRSAPANTARYPAPDDIPSGNDDDVVARQLREAAMREPDPAVREKLWDEYRKYKGLTP</sequence>
<proteinExistence type="predicted"/>
<feature type="region of interest" description="Disordered" evidence="1">
    <location>
        <begin position="1"/>
        <end position="78"/>
    </location>
</feature>
<organism evidence="2 3">
    <name type="scientific">Haliea salexigens</name>
    <dbReference type="NCBI Taxonomy" id="287487"/>
    <lineage>
        <taxon>Bacteria</taxon>
        <taxon>Pseudomonadati</taxon>
        <taxon>Pseudomonadota</taxon>
        <taxon>Gammaproteobacteria</taxon>
        <taxon>Cellvibrionales</taxon>
        <taxon>Halieaceae</taxon>
        <taxon>Haliea</taxon>
    </lineage>
</organism>
<feature type="non-terminal residue" evidence="2">
    <location>
        <position position="1"/>
    </location>
</feature>
<evidence type="ECO:0000313" key="2">
    <source>
        <dbReference type="EMBL" id="HAN27562.1"/>
    </source>
</evidence>
<dbReference type="EMBL" id="DMND01000104">
    <property type="protein sequence ID" value="HAN27562.1"/>
    <property type="molecule type" value="Genomic_DNA"/>
</dbReference>
<accession>A0A3C1KLG5</accession>
<dbReference type="AlphaFoldDB" id="A0A3C1KLG5"/>
<dbReference type="STRING" id="1121937.GCA_000423125_03206"/>